<keyword evidence="8" id="KW-0442">Lipid degradation</keyword>
<dbReference type="InterPro" id="IPR016035">
    <property type="entry name" value="Acyl_Trfase/lysoPLipase"/>
</dbReference>
<evidence type="ECO:0000256" key="1">
    <source>
        <dbReference type="ARBA" id="ARBA00013278"/>
    </source>
</evidence>
<dbReference type="OrthoDB" id="10021675at2759"/>
<keyword evidence="3 8" id="KW-0378">Hydrolase</keyword>
<evidence type="ECO:0000313" key="10">
    <source>
        <dbReference type="EMBL" id="KAF2880119.1"/>
    </source>
</evidence>
<evidence type="ECO:0000256" key="6">
    <source>
        <dbReference type="ARBA" id="ARBA00023422"/>
    </source>
</evidence>
<feature type="active site" description="Nucleophile" evidence="8">
    <location>
        <position position="507"/>
    </location>
</feature>
<evidence type="ECO:0000256" key="4">
    <source>
        <dbReference type="ARBA" id="ARBA00023043"/>
    </source>
</evidence>
<feature type="short sequence motif" description="DGA/G" evidence="8">
    <location>
        <begin position="638"/>
        <end position="640"/>
    </location>
</feature>
<keyword evidence="4 7" id="KW-0040">ANK repeat</keyword>
<keyword evidence="2" id="KW-0677">Repeat</keyword>
<evidence type="ECO:0000313" key="11">
    <source>
        <dbReference type="Proteomes" id="UP000801492"/>
    </source>
</evidence>
<feature type="short sequence motif" description="GXSXG" evidence="8">
    <location>
        <begin position="505"/>
        <end position="509"/>
    </location>
</feature>
<dbReference type="PROSITE" id="PS50297">
    <property type="entry name" value="ANK_REP_REGION"/>
    <property type="match status" value="2"/>
</dbReference>
<dbReference type="InterPro" id="IPR036770">
    <property type="entry name" value="Ankyrin_rpt-contain_sf"/>
</dbReference>
<feature type="repeat" description="ANK" evidence="7">
    <location>
        <begin position="315"/>
        <end position="347"/>
    </location>
</feature>
<feature type="active site" description="Proton acceptor" evidence="8">
    <location>
        <position position="638"/>
    </location>
</feature>
<evidence type="ECO:0000256" key="3">
    <source>
        <dbReference type="ARBA" id="ARBA00022801"/>
    </source>
</evidence>
<keyword evidence="11" id="KW-1185">Reference proteome</keyword>
<accession>A0A8K0C4R2</accession>
<organism evidence="10 11">
    <name type="scientific">Ignelater luminosus</name>
    <name type="common">Cucubano</name>
    <name type="synonym">Pyrophorus luminosus</name>
    <dbReference type="NCBI Taxonomy" id="2038154"/>
    <lineage>
        <taxon>Eukaryota</taxon>
        <taxon>Metazoa</taxon>
        <taxon>Ecdysozoa</taxon>
        <taxon>Arthropoda</taxon>
        <taxon>Hexapoda</taxon>
        <taxon>Insecta</taxon>
        <taxon>Pterygota</taxon>
        <taxon>Neoptera</taxon>
        <taxon>Endopterygota</taxon>
        <taxon>Coleoptera</taxon>
        <taxon>Polyphaga</taxon>
        <taxon>Elateriformia</taxon>
        <taxon>Elateroidea</taxon>
        <taxon>Elateridae</taxon>
        <taxon>Agrypninae</taxon>
        <taxon>Pyrophorini</taxon>
        <taxon>Ignelater</taxon>
    </lineage>
</organism>
<keyword evidence="5 8" id="KW-0443">Lipid metabolism</keyword>
<dbReference type="SUPFAM" id="SSF52151">
    <property type="entry name" value="FabD/lysophospholipase-like"/>
    <property type="match status" value="1"/>
</dbReference>
<dbReference type="InterPro" id="IPR047148">
    <property type="entry name" value="PLPL9"/>
</dbReference>
<dbReference type="GO" id="GO:0052816">
    <property type="term" value="F:long-chain fatty acyl-CoA hydrolase activity"/>
    <property type="evidence" value="ECO:0007669"/>
    <property type="project" value="TreeGrafter"/>
</dbReference>
<protein>
    <recommendedName>
        <fullName evidence="1">phospholipase A2</fullName>
        <ecNumber evidence="1">3.1.1.4</ecNumber>
    </recommendedName>
</protein>
<dbReference type="InterPro" id="IPR002641">
    <property type="entry name" value="PNPLA_dom"/>
</dbReference>
<feature type="repeat" description="ANK" evidence="7">
    <location>
        <begin position="221"/>
        <end position="253"/>
    </location>
</feature>
<comment type="caution">
    <text evidence="10">The sequence shown here is derived from an EMBL/GenBank/DDBJ whole genome shotgun (WGS) entry which is preliminary data.</text>
</comment>
<dbReference type="GO" id="GO:0005739">
    <property type="term" value="C:mitochondrion"/>
    <property type="evidence" value="ECO:0007669"/>
    <property type="project" value="TreeGrafter"/>
</dbReference>
<gene>
    <name evidence="10" type="ORF">ILUMI_26054</name>
</gene>
<dbReference type="SMART" id="SM00248">
    <property type="entry name" value="ANK"/>
    <property type="match status" value="6"/>
</dbReference>
<dbReference type="Pfam" id="PF01734">
    <property type="entry name" value="Patatin"/>
    <property type="match status" value="1"/>
</dbReference>
<dbReference type="AlphaFoldDB" id="A0A8K0C4R2"/>
<dbReference type="Gene3D" id="3.40.1090.10">
    <property type="entry name" value="Cytosolic phospholipase A2 catalytic domain"/>
    <property type="match status" value="1"/>
</dbReference>
<evidence type="ECO:0000256" key="8">
    <source>
        <dbReference type="PROSITE-ProRule" id="PRU01161"/>
    </source>
</evidence>
<dbReference type="PANTHER" id="PTHR24139">
    <property type="entry name" value="CALCIUM-INDEPENDENT PHOSPHOLIPASE A2"/>
    <property type="match status" value="1"/>
</dbReference>
<dbReference type="PROSITE" id="PS51635">
    <property type="entry name" value="PNPLA"/>
    <property type="match status" value="1"/>
</dbReference>
<comment type="catalytic activity">
    <reaction evidence="6">
        <text>a 1,2-diacyl-sn-glycero-3-phosphocholine + H2O = a 1-acyl-sn-glycero-3-phosphocholine + a fatty acid + H(+)</text>
        <dbReference type="Rhea" id="RHEA:15801"/>
        <dbReference type="ChEBI" id="CHEBI:15377"/>
        <dbReference type="ChEBI" id="CHEBI:15378"/>
        <dbReference type="ChEBI" id="CHEBI:28868"/>
        <dbReference type="ChEBI" id="CHEBI:57643"/>
        <dbReference type="ChEBI" id="CHEBI:58168"/>
        <dbReference type="EC" id="3.1.1.4"/>
    </reaction>
    <physiologicalReaction direction="left-to-right" evidence="6">
        <dbReference type="Rhea" id="RHEA:15802"/>
    </physiologicalReaction>
</comment>
<dbReference type="EMBL" id="VTPC01091025">
    <property type="protein sequence ID" value="KAF2880119.1"/>
    <property type="molecule type" value="Genomic_DNA"/>
</dbReference>
<dbReference type="CDD" id="cd07212">
    <property type="entry name" value="Pat_PNPLA9"/>
    <property type="match status" value="1"/>
</dbReference>
<dbReference type="SUPFAM" id="SSF48403">
    <property type="entry name" value="Ankyrin repeat"/>
    <property type="match status" value="1"/>
</dbReference>
<sequence length="792" mass="87578">MFNVLRSLLSTEAPPTKVLEVKPDSYSDRHIYCREEGMVLYEPQGNFSKKDKPRYEIVLHRPCTETLYQAYSLFRSEEKDEAEFKFICLKDKVPIFIEIAKDMCNLHGLQKICDVLAEHSTWTLAHLAAHFALYDSFNNTKINSHLNSSDPSTGMSPLQVAVTTNNLKTVQMLVTAKCSLEHLDHQANSVFHYAASTNKEVISALSQGSSPPRCLNSRNKNGHTPLHMACLADKPDCVKALLLAGADVNITASLASPDQDRAAPGYVGNFLQDHPNTLYQQDMKFGGTPLHWACSRAVVETLVDMNCNINAINFERRTALHIMVLRNRLECVVALLSREADPDLGDHEGNTALHLAVKQGNIPVIQCLVVFGANLDLVNNSNHTPRHLITKEQEPKVLYYLHGVGAKRCKPDVVGCTDGCSHDGSYDGIPPTPVIGPANRDVLNQMLAVAGMENSSKPKMQEQKQGRLLCLDGGGIRGLILIQLLLELENAIGVPINHCFDWVAGTSTGGILALGLASGKTMKECLCLYFRMKELTFVGMRPYPSEALENILKESFGTETVMTDIKKPKLLITGVLADRKPVELHLFRNYQSPNDILGVKHDSPYELPPPPEEQLLWHVGRATGAAPTYFRAFGRFLDGGLIANNPTLDALTEIHEYNLALRAVGRESDMCSLSIVVSLGTGLIPVTQLKEIDVFRPESIWDATKLVAGISSLGTLLVDQATASDGRVVDRARAWCSMIGIPYFRFSPQMSEEIVMDEKSDEKLCKMLWEAKAFMHANLNTLKEVADILLDH</sequence>
<dbReference type="Gene3D" id="1.25.40.20">
    <property type="entry name" value="Ankyrin repeat-containing domain"/>
    <property type="match status" value="2"/>
</dbReference>
<dbReference type="Proteomes" id="UP000801492">
    <property type="component" value="Unassembled WGS sequence"/>
</dbReference>
<name>A0A8K0C4R2_IGNLU</name>
<dbReference type="GO" id="GO:2000304">
    <property type="term" value="P:positive regulation of ceramide biosynthetic process"/>
    <property type="evidence" value="ECO:0007669"/>
    <property type="project" value="TreeGrafter"/>
</dbReference>
<evidence type="ECO:0000256" key="5">
    <source>
        <dbReference type="ARBA" id="ARBA00023098"/>
    </source>
</evidence>
<dbReference type="Pfam" id="PF00023">
    <property type="entry name" value="Ank"/>
    <property type="match status" value="1"/>
</dbReference>
<evidence type="ECO:0000256" key="7">
    <source>
        <dbReference type="PROSITE-ProRule" id="PRU00023"/>
    </source>
</evidence>
<dbReference type="PANTHER" id="PTHR24139:SF34">
    <property type="entry name" value="85_88 KDA CALCIUM-INDEPENDENT PHOSPHOLIPASE A2"/>
    <property type="match status" value="1"/>
</dbReference>
<proteinExistence type="predicted"/>
<dbReference type="GO" id="GO:0016042">
    <property type="term" value="P:lipid catabolic process"/>
    <property type="evidence" value="ECO:0007669"/>
    <property type="project" value="UniProtKB-UniRule"/>
</dbReference>
<feature type="domain" description="PNPLA" evidence="9">
    <location>
        <begin position="469"/>
        <end position="651"/>
    </location>
</feature>
<reference evidence="10" key="1">
    <citation type="submission" date="2019-08" db="EMBL/GenBank/DDBJ databases">
        <title>The genome of the North American firefly Photinus pyralis.</title>
        <authorList>
            <consortium name="Photinus pyralis genome working group"/>
            <person name="Fallon T.R."/>
            <person name="Sander Lower S.E."/>
            <person name="Weng J.-K."/>
        </authorList>
    </citation>
    <scope>NUCLEOTIDE SEQUENCE</scope>
    <source>
        <strain evidence="10">TRF0915ILg1</strain>
        <tissue evidence="10">Whole body</tissue>
    </source>
</reference>
<feature type="short sequence motif" description="GXGXXG" evidence="8">
    <location>
        <begin position="473"/>
        <end position="478"/>
    </location>
</feature>
<dbReference type="InterPro" id="IPR002110">
    <property type="entry name" value="Ankyrin_rpt"/>
</dbReference>
<evidence type="ECO:0000259" key="9">
    <source>
        <dbReference type="PROSITE" id="PS51635"/>
    </source>
</evidence>
<feature type="repeat" description="ANK" evidence="7">
    <location>
        <begin position="153"/>
        <end position="185"/>
    </location>
</feature>
<dbReference type="PROSITE" id="PS50088">
    <property type="entry name" value="ANK_REPEAT"/>
    <property type="match status" value="4"/>
</dbReference>
<dbReference type="Pfam" id="PF12796">
    <property type="entry name" value="Ank_2"/>
    <property type="match status" value="2"/>
</dbReference>
<feature type="repeat" description="ANK" evidence="7">
    <location>
        <begin position="348"/>
        <end position="380"/>
    </location>
</feature>
<dbReference type="GO" id="GO:0047499">
    <property type="term" value="F:calcium-independent phospholipase A2 activity"/>
    <property type="evidence" value="ECO:0007669"/>
    <property type="project" value="InterPro"/>
</dbReference>
<dbReference type="EC" id="3.1.1.4" evidence="1"/>
<evidence type="ECO:0000256" key="2">
    <source>
        <dbReference type="ARBA" id="ARBA00022737"/>
    </source>
</evidence>